<dbReference type="RefSeq" id="WP_114402992.1">
    <property type="nucleotide sequence ID" value="NZ_QPGB01000003.1"/>
</dbReference>
<dbReference type="InterPro" id="IPR002930">
    <property type="entry name" value="GCV_H"/>
</dbReference>
<feature type="domain" description="Lipoyl-binding" evidence="5">
    <location>
        <begin position="21"/>
        <end position="103"/>
    </location>
</feature>
<dbReference type="GO" id="GO:0005829">
    <property type="term" value="C:cytosol"/>
    <property type="evidence" value="ECO:0007669"/>
    <property type="project" value="TreeGrafter"/>
</dbReference>
<dbReference type="InterPro" id="IPR003016">
    <property type="entry name" value="2-oxoA_DH_lipoyl-BS"/>
</dbReference>
<dbReference type="AlphaFoldDB" id="A0A368L233"/>
<dbReference type="InterPro" id="IPR000089">
    <property type="entry name" value="Biotin_lipoyl"/>
</dbReference>
<protein>
    <recommendedName>
        <fullName evidence="3">Glycine cleavage system H protein</fullName>
    </recommendedName>
</protein>
<dbReference type="GO" id="GO:0009249">
    <property type="term" value="P:protein lipoylation"/>
    <property type="evidence" value="ECO:0007669"/>
    <property type="project" value="TreeGrafter"/>
</dbReference>
<evidence type="ECO:0000313" key="6">
    <source>
        <dbReference type="EMBL" id="RCS57511.1"/>
    </source>
</evidence>
<evidence type="ECO:0000256" key="2">
    <source>
        <dbReference type="ARBA" id="ARBA00022823"/>
    </source>
</evidence>
<dbReference type="PROSITE" id="PS50968">
    <property type="entry name" value="BIOTINYL_LIPOYL"/>
    <property type="match status" value="1"/>
</dbReference>
<feature type="modified residue" description="N6-lipoyllysine" evidence="3 4">
    <location>
        <position position="62"/>
    </location>
</feature>
<comment type="cofactor">
    <cofactor evidence="3">
        <name>(R)-lipoate</name>
        <dbReference type="ChEBI" id="CHEBI:83088"/>
    </cofactor>
    <text evidence="3">Binds 1 lipoyl cofactor covalently.</text>
</comment>
<accession>A0A368L233</accession>
<dbReference type="NCBIfam" id="NF002270">
    <property type="entry name" value="PRK01202.1"/>
    <property type="match status" value="1"/>
</dbReference>
<dbReference type="NCBIfam" id="TIGR00527">
    <property type="entry name" value="gcvH"/>
    <property type="match status" value="1"/>
</dbReference>
<name>A0A368L233_9BURK</name>
<evidence type="ECO:0000256" key="4">
    <source>
        <dbReference type="PIRSR" id="PIRSR617453-50"/>
    </source>
</evidence>
<dbReference type="Pfam" id="PF01597">
    <property type="entry name" value="GCV_H"/>
    <property type="match status" value="1"/>
</dbReference>
<dbReference type="Gene3D" id="2.40.50.100">
    <property type="match status" value="1"/>
</dbReference>
<comment type="function">
    <text evidence="3">The glycine cleavage system catalyzes the degradation of glycine. The H protein shuttles the methylamine group of glycine from the P protein to the T protein.</text>
</comment>
<sequence>MTTSVRFTEDHEWVRLEADGTATIGITEFAQESLGDLVYVELPEIGRNVTQGEAAAVVESVKAAADVKMPLTGEVLAVNETLGDNPGLVNEAAEGDGWILKLKPANPAEFEALMADAAYKAFTSGN</sequence>
<gene>
    <name evidence="3 6" type="primary">gcvH</name>
    <name evidence="6" type="ORF">DU000_08665</name>
</gene>
<proteinExistence type="inferred from homology"/>
<dbReference type="InterPro" id="IPR033753">
    <property type="entry name" value="GCV_H/Fam206"/>
</dbReference>
<dbReference type="CDD" id="cd06848">
    <property type="entry name" value="GCS_H"/>
    <property type="match status" value="1"/>
</dbReference>
<reference evidence="6 7" key="1">
    <citation type="journal article" date="2018" name="Int. J. Syst. Evol. Microbiol.">
        <title>Parvibium lacunae gen. nov., sp. nov., a new member of the family Alcaligenaceae isolated from a freshwater pond.</title>
        <authorList>
            <person name="Chen W.M."/>
            <person name="Xie P.B."/>
            <person name="Hsu M.Y."/>
            <person name="Sheu S.Y."/>
        </authorList>
    </citation>
    <scope>NUCLEOTIDE SEQUENCE [LARGE SCALE GENOMIC DNA]</scope>
    <source>
        <strain evidence="6 7">KMB9</strain>
    </source>
</reference>
<dbReference type="InterPro" id="IPR011053">
    <property type="entry name" value="Single_hybrid_motif"/>
</dbReference>
<keyword evidence="2 3" id="KW-0450">Lipoyl</keyword>
<dbReference type="EMBL" id="QPGB01000003">
    <property type="protein sequence ID" value="RCS57511.1"/>
    <property type="molecule type" value="Genomic_DNA"/>
</dbReference>
<dbReference type="PANTHER" id="PTHR11715">
    <property type="entry name" value="GLYCINE CLEAVAGE SYSTEM H PROTEIN"/>
    <property type="match status" value="1"/>
</dbReference>
<evidence type="ECO:0000256" key="1">
    <source>
        <dbReference type="ARBA" id="ARBA00009249"/>
    </source>
</evidence>
<evidence type="ECO:0000313" key="7">
    <source>
        <dbReference type="Proteomes" id="UP000252357"/>
    </source>
</evidence>
<dbReference type="InterPro" id="IPR017453">
    <property type="entry name" value="GCV_H_sub"/>
</dbReference>
<keyword evidence="7" id="KW-1185">Reference proteome</keyword>
<dbReference type="GO" id="GO:0005960">
    <property type="term" value="C:glycine cleavage complex"/>
    <property type="evidence" value="ECO:0007669"/>
    <property type="project" value="InterPro"/>
</dbReference>
<dbReference type="OrthoDB" id="9796712at2"/>
<comment type="caution">
    <text evidence="6">The sequence shown here is derived from an EMBL/GenBank/DDBJ whole genome shotgun (WGS) entry which is preliminary data.</text>
</comment>
<comment type="subunit">
    <text evidence="3">The glycine cleavage system is composed of four proteins: P, T, L and H.</text>
</comment>
<dbReference type="GO" id="GO:0019464">
    <property type="term" value="P:glycine decarboxylation via glycine cleavage system"/>
    <property type="evidence" value="ECO:0007669"/>
    <property type="project" value="UniProtKB-UniRule"/>
</dbReference>
<dbReference type="SUPFAM" id="SSF51230">
    <property type="entry name" value="Single hybrid motif"/>
    <property type="match status" value="1"/>
</dbReference>
<evidence type="ECO:0000256" key="3">
    <source>
        <dbReference type="HAMAP-Rule" id="MF_00272"/>
    </source>
</evidence>
<organism evidence="6 7">
    <name type="scientific">Parvibium lacunae</name>
    <dbReference type="NCBI Taxonomy" id="1888893"/>
    <lineage>
        <taxon>Bacteria</taxon>
        <taxon>Pseudomonadati</taxon>
        <taxon>Pseudomonadota</taxon>
        <taxon>Betaproteobacteria</taxon>
        <taxon>Burkholderiales</taxon>
        <taxon>Alcaligenaceae</taxon>
        <taxon>Parvibium</taxon>
    </lineage>
</organism>
<comment type="similarity">
    <text evidence="1 3">Belongs to the GcvH family.</text>
</comment>
<dbReference type="PROSITE" id="PS00189">
    <property type="entry name" value="LIPOYL"/>
    <property type="match status" value="1"/>
</dbReference>
<evidence type="ECO:0000259" key="5">
    <source>
        <dbReference type="PROSITE" id="PS50968"/>
    </source>
</evidence>
<dbReference type="PANTHER" id="PTHR11715:SF3">
    <property type="entry name" value="GLYCINE CLEAVAGE SYSTEM H PROTEIN-RELATED"/>
    <property type="match status" value="1"/>
</dbReference>
<dbReference type="HAMAP" id="MF_00272">
    <property type="entry name" value="GcvH"/>
    <property type="match status" value="1"/>
</dbReference>
<dbReference type="Proteomes" id="UP000252357">
    <property type="component" value="Unassembled WGS sequence"/>
</dbReference>